<organism evidence="1 2">
    <name type="scientific">Mycobacterium pseudokansasii</name>
    <dbReference type="NCBI Taxonomy" id="2341080"/>
    <lineage>
        <taxon>Bacteria</taxon>
        <taxon>Bacillati</taxon>
        <taxon>Actinomycetota</taxon>
        <taxon>Actinomycetes</taxon>
        <taxon>Mycobacteriales</taxon>
        <taxon>Mycobacteriaceae</taxon>
        <taxon>Mycobacterium</taxon>
    </lineage>
</organism>
<protein>
    <submittedName>
        <fullName evidence="1">Uncharacterized protein</fullName>
    </submittedName>
</protein>
<dbReference type="EMBL" id="UPHU01000002">
    <property type="protein sequence ID" value="VBA68762.1"/>
    <property type="molecule type" value="Genomic_DNA"/>
</dbReference>
<reference evidence="1 2" key="1">
    <citation type="submission" date="2018-09" db="EMBL/GenBank/DDBJ databases">
        <authorList>
            <person name="Tagini F."/>
        </authorList>
    </citation>
    <scope>NUCLEOTIDE SEQUENCE [LARGE SCALE GENOMIC DNA]</scope>
    <source>
        <strain evidence="1 2">MK142</strain>
    </source>
</reference>
<dbReference type="AlphaFoldDB" id="A0A498QZR3"/>
<accession>A0A498QZR3</accession>
<sequence length="43" mass="4655">MGVYVGIGVIVIGYRNQNGDLVTEVLVFDEGGLVREAHGTYLM</sequence>
<gene>
    <name evidence="1" type="ORF">LAUMK142_05796</name>
</gene>
<evidence type="ECO:0000313" key="1">
    <source>
        <dbReference type="EMBL" id="VBA68762.1"/>
    </source>
</evidence>
<evidence type="ECO:0000313" key="2">
    <source>
        <dbReference type="Proteomes" id="UP000268285"/>
    </source>
</evidence>
<dbReference type="Proteomes" id="UP000268285">
    <property type="component" value="Unassembled WGS sequence"/>
</dbReference>
<keyword evidence="2" id="KW-1185">Reference proteome</keyword>
<name>A0A498QZR3_9MYCO</name>
<proteinExistence type="predicted"/>